<feature type="compositionally biased region" description="Pro residues" evidence="1">
    <location>
        <begin position="63"/>
        <end position="79"/>
    </location>
</feature>
<comment type="caution">
    <text evidence="3">The sequence shown here is derived from an EMBL/GenBank/DDBJ whole genome shotgun (WGS) entry which is preliminary data.</text>
</comment>
<accession>A0A840NMH6</accession>
<dbReference type="AlphaFoldDB" id="A0A840NMH6"/>
<dbReference type="InterPro" id="IPR011042">
    <property type="entry name" value="6-blade_b-propeller_TolB-like"/>
</dbReference>
<evidence type="ECO:0000313" key="3">
    <source>
        <dbReference type="EMBL" id="MBB5071518.1"/>
    </source>
</evidence>
<reference evidence="3 4" key="1">
    <citation type="submission" date="2020-08" db="EMBL/GenBank/DDBJ databases">
        <title>Sequencing the genomes of 1000 actinobacteria strains.</title>
        <authorList>
            <person name="Klenk H.-P."/>
        </authorList>
    </citation>
    <scope>NUCLEOTIDE SEQUENCE [LARGE SCALE GENOMIC DNA]</scope>
    <source>
        <strain evidence="3 4">DSM 45582</strain>
    </source>
</reference>
<evidence type="ECO:0000313" key="4">
    <source>
        <dbReference type="Proteomes" id="UP000580474"/>
    </source>
</evidence>
<dbReference type="SUPFAM" id="SSF63829">
    <property type="entry name" value="Calcium-dependent phosphotriesterase"/>
    <property type="match status" value="1"/>
</dbReference>
<dbReference type="PROSITE" id="PS51257">
    <property type="entry name" value="PROKAR_LIPOPROTEIN"/>
    <property type="match status" value="1"/>
</dbReference>
<sequence>MAASQRTSRPDRRTRARAVGVLLAVGAFTAGGCAQFPNEHPNAWRDQPSLEPQAGPQPSIEQPAPPPPEPGQPTEPPSSVPAGCIDPDPAVVATCLDPVGAITVLPDGKAALVGERTTGRILRVEQDAEPVEVARVPVDPSGGGGLTGLALSPSYQEDELIYAYASVDGENQVLRVAPRDNPKPVLTGIPKGASGNSGALLDDGRGALLVATGDAGDRANATDPASLAGKVLRIDGFGAAAPGNPDPASRVVASGVSNPGGLCGAINTGGYWLTDRAGSRDALHRLEFGAALGAPAWSWPDRPGVAGCAAGPASVVVALTDAAALYTLNPGPDGTFTGQPSKVMERTYGRFSAAATGPDGQLWLGTANKSGGTPVPSDDRAIRIEPPSGDSGKD</sequence>
<evidence type="ECO:0000256" key="1">
    <source>
        <dbReference type="SAM" id="MobiDB-lite"/>
    </source>
</evidence>
<dbReference type="EMBL" id="JACHIV010000001">
    <property type="protein sequence ID" value="MBB5071518.1"/>
    <property type="molecule type" value="Genomic_DNA"/>
</dbReference>
<name>A0A840NMH6_9PSEU</name>
<dbReference type="RefSeq" id="WP_343071554.1">
    <property type="nucleotide sequence ID" value="NZ_JACHIV010000001.1"/>
</dbReference>
<dbReference type="Gene3D" id="2.120.10.30">
    <property type="entry name" value="TolB, C-terminal domain"/>
    <property type="match status" value="1"/>
</dbReference>
<proteinExistence type="predicted"/>
<gene>
    <name evidence="3" type="ORF">BJ969_004606</name>
</gene>
<evidence type="ECO:0000259" key="2">
    <source>
        <dbReference type="Pfam" id="PF07995"/>
    </source>
</evidence>
<feature type="domain" description="Glucose/Sorbosone dehydrogenase" evidence="2">
    <location>
        <begin position="101"/>
        <end position="298"/>
    </location>
</feature>
<dbReference type="PANTHER" id="PTHR19328">
    <property type="entry name" value="HEDGEHOG-INTERACTING PROTEIN"/>
    <property type="match status" value="1"/>
</dbReference>
<feature type="region of interest" description="Disordered" evidence="1">
    <location>
        <begin position="32"/>
        <end position="85"/>
    </location>
</feature>
<dbReference type="Proteomes" id="UP000580474">
    <property type="component" value="Unassembled WGS sequence"/>
</dbReference>
<dbReference type="InterPro" id="IPR012938">
    <property type="entry name" value="Glc/Sorbosone_DH"/>
</dbReference>
<keyword evidence="4" id="KW-1185">Reference proteome</keyword>
<feature type="region of interest" description="Disordered" evidence="1">
    <location>
        <begin position="357"/>
        <end position="394"/>
    </location>
</feature>
<protein>
    <submittedName>
        <fullName evidence="3">Glucose/arabinose dehydrogenase</fullName>
    </submittedName>
</protein>
<dbReference type="PANTHER" id="PTHR19328:SF13">
    <property type="entry name" value="HIPL1 PROTEIN"/>
    <property type="match status" value="1"/>
</dbReference>
<organism evidence="3 4">
    <name type="scientific">Saccharopolyspora gloriosae</name>
    <dbReference type="NCBI Taxonomy" id="455344"/>
    <lineage>
        <taxon>Bacteria</taxon>
        <taxon>Bacillati</taxon>
        <taxon>Actinomycetota</taxon>
        <taxon>Actinomycetes</taxon>
        <taxon>Pseudonocardiales</taxon>
        <taxon>Pseudonocardiaceae</taxon>
        <taxon>Saccharopolyspora</taxon>
    </lineage>
</organism>
<dbReference type="Pfam" id="PF07995">
    <property type="entry name" value="GSDH"/>
    <property type="match status" value="1"/>
</dbReference>